<sequence length="560" mass="65595">MTDEITNLAHKVRAEWTTCQNYNDFAAMIGPDTVRTDEEAKTWLEMVQCWLHRLYYKEVSWFEFPISDDRLDDLVMVYGCCVELSPIFSSPQCPAYHRIMQTLFPVERRDVCLGLTPEEKPEEVIFAGAEAVGRNGWRGCNNVDDFGTLADLRKSTIQQLSLDYVDVDTNFISWITEAADEYLDQVQCYLKKGYWQGVGWIALPPQNDPEEDHLIYTYSELVKVSPFFKKSKLPDYHQILKRVSPGDGSWGCSTYRELYFFRQPREGQDMTLPIYNEILKRFHKYHPRGDGLRHAPGPYMAIVGGRRSGKSFYVQQLARQGYAYVVYSCVAHRNSKAFPTRSKMANDLGKHQHERHWECYIVAGLANVQICRRLGISPRVFFDLQVKEEFHDFQRKLSQQISDFYFAVRSMERYECPKPKMGSGKQEYEYFYEALETCIQSYKVEMERMFVQIHAKLKIYQEYHNSLDPTAPEIALKEGHPAALFCIDEACDLAVDIADWREKFQRIVGALFSRSQDRWDANDRFFTLFLDREMRQMYSGYRMLEPLNIDTMEVDVKDIK</sequence>
<dbReference type="PANTHER" id="PTHR33266">
    <property type="entry name" value="CHROMOSOME 15, WHOLE GENOME SHOTGUN SEQUENCE"/>
    <property type="match status" value="1"/>
</dbReference>
<dbReference type="RefSeq" id="XP_040684961.1">
    <property type="nucleotide sequence ID" value="XM_040831496.1"/>
</dbReference>
<dbReference type="STRING" id="1073089.A0A1L9R8N7"/>
<dbReference type="GeneID" id="63747344"/>
<protein>
    <submittedName>
        <fullName evidence="1">Uncharacterized protein</fullName>
    </submittedName>
</protein>
<organism evidence="1 2">
    <name type="scientific">Aspergillus wentii DTO 134E9</name>
    <dbReference type="NCBI Taxonomy" id="1073089"/>
    <lineage>
        <taxon>Eukaryota</taxon>
        <taxon>Fungi</taxon>
        <taxon>Dikarya</taxon>
        <taxon>Ascomycota</taxon>
        <taxon>Pezizomycotina</taxon>
        <taxon>Eurotiomycetes</taxon>
        <taxon>Eurotiomycetidae</taxon>
        <taxon>Eurotiales</taxon>
        <taxon>Aspergillaceae</taxon>
        <taxon>Aspergillus</taxon>
        <taxon>Aspergillus subgen. Cremei</taxon>
    </lineage>
</organism>
<keyword evidence="2" id="KW-1185">Reference proteome</keyword>
<reference evidence="2" key="1">
    <citation type="journal article" date="2017" name="Genome Biol.">
        <title>Comparative genomics reveals high biological diversity and specific adaptations in the industrially and medically important fungal genus Aspergillus.</title>
        <authorList>
            <person name="de Vries R.P."/>
            <person name="Riley R."/>
            <person name="Wiebenga A."/>
            <person name="Aguilar-Osorio G."/>
            <person name="Amillis S."/>
            <person name="Uchima C.A."/>
            <person name="Anderluh G."/>
            <person name="Asadollahi M."/>
            <person name="Askin M."/>
            <person name="Barry K."/>
            <person name="Battaglia E."/>
            <person name="Bayram O."/>
            <person name="Benocci T."/>
            <person name="Braus-Stromeyer S.A."/>
            <person name="Caldana C."/>
            <person name="Canovas D."/>
            <person name="Cerqueira G.C."/>
            <person name="Chen F."/>
            <person name="Chen W."/>
            <person name="Choi C."/>
            <person name="Clum A."/>
            <person name="Dos Santos R.A."/>
            <person name="Damasio A.R."/>
            <person name="Diallinas G."/>
            <person name="Emri T."/>
            <person name="Fekete E."/>
            <person name="Flipphi M."/>
            <person name="Freyberg S."/>
            <person name="Gallo A."/>
            <person name="Gournas C."/>
            <person name="Habgood R."/>
            <person name="Hainaut M."/>
            <person name="Harispe M.L."/>
            <person name="Henrissat B."/>
            <person name="Hilden K.S."/>
            <person name="Hope R."/>
            <person name="Hossain A."/>
            <person name="Karabika E."/>
            <person name="Karaffa L."/>
            <person name="Karanyi Z."/>
            <person name="Krasevec N."/>
            <person name="Kuo A."/>
            <person name="Kusch H."/>
            <person name="LaButti K."/>
            <person name="Lagendijk E.L."/>
            <person name="Lapidus A."/>
            <person name="Levasseur A."/>
            <person name="Lindquist E."/>
            <person name="Lipzen A."/>
            <person name="Logrieco A.F."/>
            <person name="MacCabe A."/>
            <person name="Maekelae M.R."/>
            <person name="Malavazi I."/>
            <person name="Melin P."/>
            <person name="Meyer V."/>
            <person name="Mielnichuk N."/>
            <person name="Miskei M."/>
            <person name="Molnar A.P."/>
            <person name="Mule G."/>
            <person name="Ngan C.Y."/>
            <person name="Orejas M."/>
            <person name="Orosz E."/>
            <person name="Ouedraogo J.P."/>
            <person name="Overkamp K.M."/>
            <person name="Park H.-S."/>
            <person name="Perrone G."/>
            <person name="Piumi F."/>
            <person name="Punt P.J."/>
            <person name="Ram A.F."/>
            <person name="Ramon A."/>
            <person name="Rauscher S."/>
            <person name="Record E."/>
            <person name="Riano-Pachon D.M."/>
            <person name="Robert V."/>
            <person name="Roehrig J."/>
            <person name="Ruller R."/>
            <person name="Salamov A."/>
            <person name="Salih N.S."/>
            <person name="Samson R.A."/>
            <person name="Sandor E."/>
            <person name="Sanguinetti M."/>
            <person name="Schuetze T."/>
            <person name="Sepcic K."/>
            <person name="Shelest E."/>
            <person name="Sherlock G."/>
            <person name="Sophianopoulou V."/>
            <person name="Squina F.M."/>
            <person name="Sun H."/>
            <person name="Susca A."/>
            <person name="Todd R.B."/>
            <person name="Tsang A."/>
            <person name="Unkles S.E."/>
            <person name="van de Wiele N."/>
            <person name="van Rossen-Uffink D."/>
            <person name="Oliveira J.V."/>
            <person name="Vesth T.C."/>
            <person name="Visser J."/>
            <person name="Yu J.-H."/>
            <person name="Zhou M."/>
            <person name="Andersen M.R."/>
            <person name="Archer D.B."/>
            <person name="Baker S.E."/>
            <person name="Benoit I."/>
            <person name="Brakhage A.A."/>
            <person name="Braus G.H."/>
            <person name="Fischer R."/>
            <person name="Frisvad J.C."/>
            <person name="Goldman G.H."/>
            <person name="Houbraken J."/>
            <person name="Oakley B."/>
            <person name="Pocsi I."/>
            <person name="Scazzocchio C."/>
            <person name="Seiboth B."/>
            <person name="vanKuyk P.A."/>
            <person name="Wortman J."/>
            <person name="Dyer P.S."/>
            <person name="Grigoriev I.V."/>
        </authorList>
    </citation>
    <scope>NUCLEOTIDE SEQUENCE [LARGE SCALE GENOMIC DNA]</scope>
    <source>
        <strain evidence="2">DTO 134E9</strain>
    </source>
</reference>
<dbReference type="PANTHER" id="PTHR33266:SF1">
    <property type="entry name" value="F-BOX DOMAIN-CONTAINING PROTEIN"/>
    <property type="match status" value="1"/>
</dbReference>
<name>A0A1L9R8N7_ASPWE</name>
<evidence type="ECO:0000313" key="1">
    <source>
        <dbReference type="EMBL" id="OJJ31284.1"/>
    </source>
</evidence>
<dbReference type="Proteomes" id="UP000184383">
    <property type="component" value="Unassembled WGS sequence"/>
</dbReference>
<proteinExistence type="predicted"/>
<dbReference type="VEuPathDB" id="FungiDB:ASPWEDRAFT_176371"/>
<dbReference type="OrthoDB" id="4472346at2759"/>
<accession>A0A1L9R8N7</accession>
<dbReference type="AlphaFoldDB" id="A0A1L9R8N7"/>
<dbReference type="EMBL" id="KV878216">
    <property type="protein sequence ID" value="OJJ31284.1"/>
    <property type="molecule type" value="Genomic_DNA"/>
</dbReference>
<evidence type="ECO:0000313" key="2">
    <source>
        <dbReference type="Proteomes" id="UP000184383"/>
    </source>
</evidence>
<gene>
    <name evidence="1" type="ORF">ASPWEDRAFT_176371</name>
</gene>